<dbReference type="EMBL" id="QEWV01000003">
    <property type="protein sequence ID" value="PWD93218.1"/>
    <property type="molecule type" value="Genomic_DNA"/>
</dbReference>
<evidence type="ECO:0000313" key="4">
    <source>
        <dbReference type="Proteomes" id="UP000245217"/>
    </source>
</evidence>
<dbReference type="Proteomes" id="UP000245217">
    <property type="component" value="Unassembled WGS sequence"/>
</dbReference>
<dbReference type="EMBL" id="QEWW01000001">
    <property type="protein sequence ID" value="PWD87967.1"/>
    <property type="molecule type" value="Genomic_DNA"/>
</dbReference>
<dbReference type="AlphaFoldDB" id="A0A2U2ATG7"/>
<dbReference type="GO" id="GO:0004519">
    <property type="term" value="F:endonuclease activity"/>
    <property type="evidence" value="ECO:0007669"/>
    <property type="project" value="InterPro"/>
</dbReference>
<proteinExistence type="predicted"/>
<evidence type="ECO:0000313" key="2">
    <source>
        <dbReference type="EMBL" id="PWD93218.1"/>
    </source>
</evidence>
<evidence type="ECO:0000313" key="1">
    <source>
        <dbReference type="EMBL" id="PWD87967.1"/>
    </source>
</evidence>
<accession>A0A2U2ATG7</accession>
<dbReference type="Proteomes" id="UP000245059">
    <property type="component" value="Unassembled WGS sequence"/>
</dbReference>
<dbReference type="Pfam" id="PF09618">
    <property type="entry name" value="Cas_Csy4"/>
    <property type="match status" value="1"/>
</dbReference>
<protein>
    <submittedName>
        <fullName evidence="1">Type I-F CRISPR-associated endoribonuclease Cas6/Csy4</fullName>
    </submittedName>
</protein>
<dbReference type="Gene3D" id="3.30.70.2540">
    <property type="entry name" value="CRISPR-associated endoribonuclease Cas6/Csy4"/>
    <property type="match status" value="1"/>
</dbReference>
<reference evidence="1" key="1">
    <citation type="journal article" date="2018" name="Genome Announc.">
        <title>Ignatzschineria cameli sp. nov., isolated from necrotic foot tissue of dromedaries (Camelus dromedarius) and associated maggots (Wohlfahrtia species) in Dubai.</title>
        <authorList>
            <person name="Tsang C.C."/>
            <person name="Tang J.Y."/>
            <person name="Fong J.Y."/>
            <person name="Kinne J."/>
            <person name="Lee H.H."/>
            <person name="Joseph M."/>
            <person name="Jose S."/>
            <person name="Schuster R.K."/>
            <person name="Tang Y."/>
            <person name="Sivakumar S."/>
            <person name="Chen J.H."/>
            <person name="Teng J.L."/>
            <person name="Lau S.K."/>
            <person name="Wernery U."/>
            <person name="Woo P.C."/>
        </authorList>
    </citation>
    <scope>NUCLEOTIDE SEQUENCE</scope>
    <source>
        <strain evidence="1">UAE-HKU57</strain>
        <strain evidence="2">UAE-HKU58</strain>
    </source>
</reference>
<name>A0A2U2ATG7_9GAMM</name>
<organism evidence="1 3">
    <name type="scientific">Ignatzschineria cameli</name>
    <dbReference type="NCBI Taxonomy" id="2182793"/>
    <lineage>
        <taxon>Bacteria</taxon>
        <taxon>Pseudomonadati</taxon>
        <taxon>Pseudomonadota</taxon>
        <taxon>Gammaproteobacteria</taxon>
        <taxon>Cardiobacteriales</taxon>
        <taxon>Ignatzschineriaceae</taxon>
        <taxon>Ignatzschineria</taxon>
    </lineage>
</organism>
<reference evidence="3 4" key="2">
    <citation type="submission" date="2018-05" db="EMBL/GenBank/DDBJ databases">
        <title>Ignatzschineria dubaiensis sp. nov., isolated from necrotic foot tissues of dromedaries (Camelus dromedarius) and associated maggots in Dubai, United Arab Emirates.</title>
        <authorList>
            <person name="Tsang C.C."/>
            <person name="Tang J.Y.M."/>
            <person name="Fong J.Y.H."/>
            <person name="Kinne J."/>
            <person name="Lee H.H."/>
            <person name="Joseph M."/>
            <person name="Jose S."/>
            <person name="Schuster R.K."/>
            <person name="Tang Y."/>
            <person name="Sivakumar S."/>
            <person name="Chen J.H.K."/>
            <person name="Teng J.L.L."/>
            <person name="Lau S.K.P."/>
            <person name="Wernery U."/>
            <person name="Woo P.C.Y."/>
        </authorList>
    </citation>
    <scope>NUCLEOTIDE SEQUENCE [LARGE SCALE GENOMIC DNA]</scope>
    <source>
        <strain evidence="3">UAE-HKU57</strain>
        <strain evidence="4">UAE-HKU58</strain>
    </source>
</reference>
<dbReference type="OrthoDB" id="259831at2"/>
<dbReference type="InterPro" id="IPR042564">
    <property type="entry name" value="CRISPR-Cas6/Csy4_sf"/>
</dbReference>
<dbReference type="InterPro" id="IPR013396">
    <property type="entry name" value="CRISPR-assoc_prot_Csy4"/>
</dbReference>
<keyword evidence="4" id="KW-1185">Reference proteome</keyword>
<dbReference type="NCBIfam" id="TIGR02563">
    <property type="entry name" value="cas_Csy4"/>
    <property type="match status" value="1"/>
</dbReference>
<dbReference type="GO" id="GO:0043571">
    <property type="term" value="P:maintenance of CRISPR repeat elements"/>
    <property type="evidence" value="ECO:0007669"/>
    <property type="project" value="InterPro"/>
</dbReference>
<dbReference type="RefSeq" id="WP_109201531.1">
    <property type="nucleotide sequence ID" value="NZ_QEWS01000003.1"/>
</dbReference>
<comment type="caution">
    <text evidence="1">The sequence shown here is derived from an EMBL/GenBank/DDBJ whole genome shotgun (WGS) entry which is preliminary data.</text>
</comment>
<gene>
    <name evidence="1" type="primary">cas6f</name>
    <name evidence="1" type="ORF">DC077_01425</name>
    <name evidence="2" type="ORF">DC078_05230</name>
</gene>
<sequence length="193" mass="22418">MIITDYLDLKAIPQEEMTEDLIISELMMAIHNLLISSGLKGKVGVGFPNYNLNKRLGGIIRLFASTEVLQQFDQYIRQNHLIRDYALVTSIKRVPDEVDDYVIFSRWRPQSISKSQVRRYQKRHPEKWSDAVCEYVLTERSLPFGIPHFKVKSGSTGQTFTIWVKRHSWDKRNQRHGVFDSYGLSKTAAVPIF</sequence>
<evidence type="ECO:0000313" key="3">
    <source>
        <dbReference type="Proteomes" id="UP000245059"/>
    </source>
</evidence>